<gene>
    <name evidence="4" type="ORF">Ocin01_05620</name>
</gene>
<reference evidence="4 5" key="1">
    <citation type="journal article" date="2016" name="Genome Biol. Evol.">
        <title>Gene Family Evolution Reflects Adaptation to Soil Environmental Stressors in the Genome of the Collembolan Orchesella cincta.</title>
        <authorList>
            <person name="Faddeeva-Vakhrusheva A."/>
            <person name="Derks M.F."/>
            <person name="Anvar S.Y."/>
            <person name="Agamennone V."/>
            <person name="Suring W."/>
            <person name="Smit S."/>
            <person name="van Straalen N.M."/>
            <person name="Roelofs D."/>
        </authorList>
    </citation>
    <scope>NUCLEOTIDE SEQUENCE [LARGE SCALE GENOMIC DNA]</scope>
    <source>
        <tissue evidence="4">Mixed pool</tissue>
    </source>
</reference>
<dbReference type="STRING" id="48709.A0A1D2N741"/>
<dbReference type="GO" id="GO:0006508">
    <property type="term" value="P:proteolysis"/>
    <property type="evidence" value="ECO:0007669"/>
    <property type="project" value="UniProtKB-KW"/>
</dbReference>
<dbReference type="InterPro" id="IPR009003">
    <property type="entry name" value="Peptidase_S1_PA"/>
</dbReference>
<dbReference type="InterPro" id="IPR033116">
    <property type="entry name" value="TRYPSIN_SER"/>
</dbReference>
<dbReference type="OrthoDB" id="6380398at2759"/>
<dbReference type="Pfam" id="PF00089">
    <property type="entry name" value="Trypsin"/>
    <property type="match status" value="1"/>
</dbReference>
<evidence type="ECO:0000313" key="4">
    <source>
        <dbReference type="EMBL" id="ODN01061.1"/>
    </source>
</evidence>
<name>A0A1D2N741_ORCCI</name>
<dbReference type="InterPro" id="IPR001254">
    <property type="entry name" value="Trypsin_dom"/>
</dbReference>
<organism evidence="4 5">
    <name type="scientific">Orchesella cincta</name>
    <name type="common">Springtail</name>
    <name type="synonym">Podura cincta</name>
    <dbReference type="NCBI Taxonomy" id="48709"/>
    <lineage>
        <taxon>Eukaryota</taxon>
        <taxon>Metazoa</taxon>
        <taxon>Ecdysozoa</taxon>
        <taxon>Arthropoda</taxon>
        <taxon>Hexapoda</taxon>
        <taxon>Collembola</taxon>
        <taxon>Entomobryomorpha</taxon>
        <taxon>Entomobryoidea</taxon>
        <taxon>Orchesellidae</taxon>
        <taxon>Orchesellinae</taxon>
        <taxon>Orchesella</taxon>
    </lineage>
</organism>
<comment type="caution">
    <text evidence="4">The sequence shown here is derived from an EMBL/GenBank/DDBJ whole genome shotgun (WGS) entry which is preliminary data.</text>
</comment>
<dbReference type="Proteomes" id="UP000094527">
    <property type="component" value="Unassembled WGS sequence"/>
</dbReference>
<protein>
    <submittedName>
        <fullName evidence="4">Serine protease snake</fullName>
    </submittedName>
</protein>
<dbReference type="PRINTS" id="PR00722">
    <property type="entry name" value="CHYMOTRYPSIN"/>
</dbReference>
<dbReference type="PROSITE" id="PS00135">
    <property type="entry name" value="TRYPSIN_SER"/>
    <property type="match status" value="1"/>
</dbReference>
<dbReference type="PROSITE" id="PS50240">
    <property type="entry name" value="TRYPSIN_DOM"/>
    <property type="match status" value="1"/>
</dbReference>
<keyword evidence="5" id="KW-1185">Reference proteome</keyword>
<dbReference type="OMA" id="DWIESST"/>
<dbReference type="SUPFAM" id="SSF50494">
    <property type="entry name" value="Trypsin-like serine proteases"/>
    <property type="match status" value="1"/>
</dbReference>
<evidence type="ECO:0000313" key="5">
    <source>
        <dbReference type="Proteomes" id="UP000094527"/>
    </source>
</evidence>
<dbReference type="AlphaFoldDB" id="A0A1D2N741"/>
<sequence length="218" mass="24121">MQTFRQIVGKKFGPPTKLLLGDITLSKRTSNTREMSGVARVFVHPNYKPPQTYHDIAIIQMSRKIRLSKSIMPACLPQAEDDLLKKVSSKNFTASGYGITGVGEAQSDTLQVVNLSGYAWDTCNAFYREIPTWNIKFPDGITRTQICAGDAIGRKDTCQGDSGGPLLLPDKTKRCIFNVVGITSFGPNQCGEKAPAIYTNVLSYLDWIESIVWPAKRQ</sequence>
<evidence type="ECO:0000256" key="1">
    <source>
        <dbReference type="ARBA" id="ARBA00023157"/>
    </source>
</evidence>
<keyword evidence="1" id="KW-1015">Disulfide bond</keyword>
<evidence type="ECO:0000259" key="3">
    <source>
        <dbReference type="PROSITE" id="PS50240"/>
    </source>
</evidence>
<dbReference type="InterPro" id="IPR043504">
    <property type="entry name" value="Peptidase_S1_PA_chymotrypsin"/>
</dbReference>
<evidence type="ECO:0000256" key="2">
    <source>
        <dbReference type="ARBA" id="ARBA00024195"/>
    </source>
</evidence>
<proteinExistence type="inferred from homology"/>
<feature type="domain" description="Peptidase S1" evidence="3">
    <location>
        <begin position="17"/>
        <end position="213"/>
    </location>
</feature>
<dbReference type="InterPro" id="IPR001314">
    <property type="entry name" value="Peptidase_S1A"/>
</dbReference>
<dbReference type="Gene3D" id="2.40.10.10">
    <property type="entry name" value="Trypsin-like serine proteases"/>
    <property type="match status" value="1"/>
</dbReference>
<keyword evidence="4" id="KW-0378">Hydrolase</keyword>
<dbReference type="CDD" id="cd00190">
    <property type="entry name" value="Tryp_SPc"/>
    <property type="match status" value="1"/>
</dbReference>
<dbReference type="InterPro" id="IPR051487">
    <property type="entry name" value="Ser/Thr_Proteases_Immune/Dev"/>
</dbReference>
<keyword evidence="4" id="KW-0645">Protease</keyword>
<dbReference type="EMBL" id="LJIJ01000174">
    <property type="protein sequence ID" value="ODN01061.1"/>
    <property type="molecule type" value="Genomic_DNA"/>
</dbReference>
<dbReference type="GO" id="GO:0004252">
    <property type="term" value="F:serine-type endopeptidase activity"/>
    <property type="evidence" value="ECO:0007669"/>
    <property type="project" value="InterPro"/>
</dbReference>
<dbReference type="PANTHER" id="PTHR24256">
    <property type="entry name" value="TRYPTASE-RELATED"/>
    <property type="match status" value="1"/>
</dbReference>
<comment type="similarity">
    <text evidence="2">Belongs to the peptidase S1 family. CLIP subfamily.</text>
</comment>
<accession>A0A1D2N741</accession>
<dbReference type="SMART" id="SM00020">
    <property type="entry name" value="Tryp_SPc"/>
    <property type="match status" value="1"/>
</dbReference>